<dbReference type="PROSITE" id="PS50975">
    <property type="entry name" value="ATP_GRASP"/>
    <property type="match status" value="1"/>
</dbReference>
<gene>
    <name evidence="6" type="ORF">M3N64_06305</name>
</gene>
<keyword evidence="7" id="KW-1185">Reference proteome</keyword>
<dbReference type="Proteomes" id="UP001203004">
    <property type="component" value="Unassembled WGS sequence"/>
</dbReference>
<dbReference type="InterPro" id="IPR013815">
    <property type="entry name" value="ATP_grasp_subdomain_1"/>
</dbReference>
<feature type="domain" description="ATP-grasp" evidence="5">
    <location>
        <begin position="104"/>
        <end position="282"/>
    </location>
</feature>
<keyword evidence="1" id="KW-0479">Metal-binding</keyword>
<comment type="caution">
    <text evidence="6">The sequence shown here is derived from an EMBL/GenBank/DDBJ whole genome shotgun (WGS) entry which is preliminary data.</text>
</comment>
<evidence type="ECO:0000256" key="1">
    <source>
        <dbReference type="ARBA" id="ARBA00022723"/>
    </source>
</evidence>
<dbReference type="RefSeq" id="WP_249099759.1">
    <property type="nucleotide sequence ID" value="NZ_JAMAST010000004.1"/>
</dbReference>
<organism evidence="6 7">
    <name type="scientific">Sporolactobacillus mangiferae</name>
    <dbReference type="NCBI Taxonomy" id="2940498"/>
    <lineage>
        <taxon>Bacteria</taxon>
        <taxon>Bacillati</taxon>
        <taxon>Bacillota</taxon>
        <taxon>Bacilli</taxon>
        <taxon>Bacillales</taxon>
        <taxon>Sporolactobacillaceae</taxon>
        <taxon>Sporolactobacillus</taxon>
    </lineage>
</organism>
<dbReference type="GO" id="GO:0016874">
    <property type="term" value="F:ligase activity"/>
    <property type="evidence" value="ECO:0007669"/>
    <property type="project" value="UniProtKB-KW"/>
</dbReference>
<name>A0ABT0M9L2_9BACL</name>
<keyword evidence="3 4" id="KW-0067">ATP-binding</keyword>
<dbReference type="PANTHER" id="PTHR21621">
    <property type="entry name" value="RIBOSOMAL PROTEIN S6 MODIFICATION PROTEIN"/>
    <property type="match status" value="1"/>
</dbReference>
<dbReference type="Gene3D" id="3.30.470.20">
    <property type="entry name" value="ATP-grasp fold, B domain"/>
    <property type="match status" value="1"/>
</dbReference>
<protein>
    <submittedName>
        <fullName evidence="6">RimK family alpha-L-glutamate ligase</fullName>
    </submittedName>
</protein>
<evidence type="ECO:0000256" key="4">
    <source>
        <dbReference type="PROSITE-ProRule" id="PRU00409"/>
    </source>
</evidence>
<dbReference type="Gene3D" id="3.30.1490.20">
    <property type="entry name" value="ATP-grasp fold, A domain"/>
    <property type="match status" value="1"/>
</dbReference>
<evidence type="ECO:0000313" key="6">
    <source>
        <dbReference type="EMBL" id="MCL1631560.1"/>
    </source>
</evidence>
<dbReference type="InterPro" id="IPR011761">
    <property type="entry name" value="ATP-grasp"/>
</dbReference>
<keyword evidence="2 4" id="KW-0547">Nucleotide-binding</keyword>
<dbReference type="InterPro" id="IPR013651">
    <property type="entry name" value="ATP-grasp_RimK-type"/>
</dbReference>
<dbReference type="SUPFAM" id="SSF56059">
    <property type="entry name" value="Glutathione synthetase ATP-binding domain-like"/>
    <property type="match status" value="1"/>
</dbReference>
<keyword evidence="6" id="KW-0436">Ligase</keyword>
<reference evidence="6 7" key="1">
    <citation type="submission" date="2022-05" db="EMBL/GenBank/DDBJ databases">
        <title>Sporolactobacillus sp nov CPB3-1, isolated from tree bark (Mangifera indica L.).</title>
        <authorList>
            <person name="Phuengjayaem S."/>
            <person name="Tanasupawat S."/>
        </authorList>
    </citation>
    <scope>NUCLEOTIDE SEQUENCE [LARGE SCALE GENOMIC DNA]</scope>
    <source>
        <strain evidence="6 7">CPB3-1</strain>
    </source>
</reference>
<dbReference type="InterPro" id="IPR004666">
    <property type="entry name" value="Rp_bS6_RimK/Lys_biosynth_LsyX"/>
</dbReference>
<evidence type="ECO:0000259" key="5">
    <source>
        <dbReference type="PROSITE" id="PS50975"/>
    </source>
</evidence>
<sequence length="288" mass="32314">MAYGWMIYSKSVLHNKYGNNAFEWMVDTAAAHDIHLAIIFAEDLAVCMDLSITFIYKNKSLNLPDFVLMRCYNRILGMQLEALGIRVINTTEAMFRSRNKVITSQMLNKAGIRTPKTLYTGQHDYHLISTAFDRRPFVMKAVEGSQGTNVCLIKNESDFDKAFRQTNGFFLCQEYIEESSGRDLRIYVLGGRVLGSVLRTAKTGFRANYALGGRAESYETTKAIEAISIQAAQALQLEFCGVDLLFGKDGLTVCEMNGNAGFRTLSKVSDVDIAEELFNYVDAQIYAN</sequence>
<evidence type="ECO:0000313" key="7">
    <source>
        <dbReference type="Proteomes" id="UP001203004"/>
    </source>
</evidence>
<dbReference type="PANTHER" id="PTHR21621:SF2">
    <property type="entry name" value="COENZYME GAMMA-F420-2:ALPHA-L-GLUTAMATE LIGASE"/>
    <property type="match status" value="1"/>
</dbReference>
<dbReference type="EMBL" id="JAMAST010000004">
    <property type="protein sequence ID" value="MCL1631560.1"/>
    <property type="molecule type" value="Genomic_DNA"/>
</dbReference>
<accession>A0ABT0M9L2</accession>
<proteinExistence type="predicted"/>
<dbReference type="NCBIfam" id="TIGR00768">
    <property type="entry name" value="rimK_fam"/>
    <property type="match status" value="1"/>
</dbReference>
<evidence type="ECO:0000256" key="3">
    <source>
        <dbReference type="ARBA" id="ARBA00022840"/>
    </source>
</evidence>
<dbReference type="Pfam" id="PF08443">
    <property type="entry name" value="RimK"/>
    <property type="match status" value="1"/>
</dbReference>
<evidence type="ECO:0000256" key="2">
    <source>
        <dbReference type="ARBA" id="ARBA00022741"/>
    </source>
</evidence>
<dbReference type="Gene3D" id="3.40.50.20">
    <property type="match status" value="1"/>
</dbReference>